<dbReference type="InterPro" id="IPR018958">
    <property type="entry name" value="Knr4/Smi1-like_dom"/>
</dbReference>
<dbReference type="Pfam" id="PF09346">
    <property type="entry name" value="SMI1_KNR4"/>
    <property type="match status" value="1"/>
</dbReference>
<dbReference type="EMBL" id="PISD01000008">
    <property type="protein sequence ID" value="PKG30296.1"/>
    <property type="molecule type" value="Genomic_DNA"/>
</dbReference>
<gene>
    <name evidence="2" type="ORF">CWS20_04710</name>
</gene>
<feature type="domain" description="Knr4/Smi1-like" evidence="1">
    <location>
        <begin position="39"/>
        <end position="151"/>
    </location>
</feature>
<name>A0A2N0ZLE3_9BACI</name>
<keyword evidence="3" id="KW-1185">Reference proteome</keyword>
<proteinExistence type="predicted"/>
<dbReference type="RefSeq" id="WP_066199626.1">
    <property type="nucleotide sequence ID" value="NZ_JARMMB010000019.1"/>
</dbReference>
<organism evidence="2 3">
    <name type="scientific">Cytobacillus horneckiae</name>
    <dbReference type="NCBI Taxonomy" id="549687"/>
    <lineage>
        <taxon>Bacteria</taxon>
        <taxon>Bacillati</taxon>
        <taxon>Bacillota</taxon>
        <taxon>Bacilli</taxon>
        <taxon>Bacillales</taxon>
        <taxon>Bacillaceae</taxon>
        <taxon>Cytobacillus</taxon>
    </lineage>
</organism>
<dbReference type="SMART" id="SM00860">
    <property type="entry name" value="SMI1_KNR4"/>
    <property type="match status" value="1"/>
</dbReference>
<dbReference type="Gene3D" id="3.40.1580.10">
    <property type="entry name" value="SMI1/KNR4-like"/>
    <property type="match status" value="1"/>
</dbReference>
<accession>A0A2N0ZLE3</accession>
<dbReference type="SUPFAM" id="SSF160631">
    <property type="entry name" value="SMI1/KNR4-like"/>
    <property type="match status" value="1"/>
</dbReference>
<evidence type="ECO:0000313" key="2">
    <source>
        <dbReference type="EMBL" id="PKG30296.1"/>
    </source>
</evidence>
<dbReference type="AlphaFoldDB" id="A0A2N0ZLE3"/>
<evidence type="ECO:0000259" key="1">
    <source>
        <dbReference type="SMART" id="SM00860"/>
    </source>
</evidence>
<protein>
    <submittedName>
        <fullName evidence="2">SMI1/KNR4 family protein</fullName>
    </submittedName>
</protein>
<reference evidence="2 3" key="1">
    <citation type="journal article" date="2010" name="Int. J. Syst. Evol. Microbiol.">
        <title>Bacillus horneckiae sp. nov., isolated from a spacecraft-assembly clean room.</title>
        <authorList>
            <person name="Vaishampayan P."/>
            <person name="Probst A."/>
            <person name="Krishnamurthi S."/>
            <person name="Ghosh S."/>
            <person name="Osman S."/>
            <person name="McDowall A."/>
            <person name="Ruckmani A."/>
            <person name="Mayilraj S."/>
            <person name="Venkateswaran K."/>
        </authorList>
    </citation>
    <scope>NUCLEOTIDE SEQUENCE [LARGE SCALE GENOMIC DNA]</scope>
    <source>
        <strain evidence="3">1PO1SC</strain>
    </source>
</reference>
<dbReference type="Proteomes" id="UP000233343">
    <property type="component" value="Unassembled WGS sequence"/>
</dbReference>
<evidence type="ECO:0000313" key="3">
    <source>
        <dbReference type="Proteomes" id="UP000233343"/>
    </source>
</evidence>
<dbReference type="InterPro" id="IPR037883">
    <property type="entry name" value="Knr4/Smi1-like_sf"/>
</dbReference>
<comment type="caution">
    <text evidence="2">The sequence shown here is derived from an EMBL/GenBank/DDBJ whole genome shotgun (WGS) entry which is preliminary data.</text>
</comment>
<sequence length="175" mass="20833">MMFIKQSIDTLKSQLKENKLQIFSHQGELQTVGFYFNSPIAQEAITEFREINELYIPEDYEAFLLQQNGAKFHQLYLGDTNIGGGLELYSLEELSKVKQFVSTDNEFYPIGYVHENYLWIKNCVDNNKNYLYIGNTEKDPMHMNFEIFLDRFIISNGSNFWEWSKLDAEKYYKYY</sequence>